<evidence type="ECO:0000313" key="3">
    <source>
        <dbReference type="Proteomes" id="UP000789845"/>
    </source>
</evidence>
<name>A0A9C7G6J6_9BACI</name>
<protein>
    <recommendedName>
        <fullName evidence="1">PhnB-like domain-containing protein</fullName>
    </recommendedName>
</protein>
<dbReference type="PANTHER" id="PTHR33990:SF1">
    <property type="entry name" value="PROTEIN YJDN"/>
    <property type="match status" value="1"/>
</dbReference>
<dbReference type="RefSeq" id="WP_230494786.1">
    <property type="nucleotide sequence ID" value="NZ_CAKJTG010000001.1"/>
</dbReference>
<evidence type="ECO:0000313" key="2">
    <source>
        <dbReference type="EMBL" id="CAG9606503.1"/>
    </source>
</evidence>
<dbReference type="Gene3D" id="3.10.180.10">
    <property type="entry name" value="2,3-Dihydroxybiphenyl 1,2-Dioxygenase, domain 1"/>
    <property type="match status" value="1"/>
</dbReference>
<dbReference type="Proteomes" id="UP000789845">
    <property type="component" value="Unassembled WGS sequence"/>
</dbReference>
<organism evidence="2 3">
    <name type="scientific">Pseudoneobacillus rhizosphaerae</name>
    <dbReference type="NCBI Taxonomy" id="2880968"/>
    <lineage>
        <taxon>Bacteria</taxon>
        <taxon>Bacillati</taxon>
        <taxon>Bacillota</taxon>
        <taxon>Bacilli</taxon>
        <taxon>Bacillales</taxon>
        <taxon>Bacillaceae</taxon>
        <taxon>Pseudoneobacillus</taxon>
    </lineage>
</organism>
<dbReference type="Pfam" id="PF06983">
    <property type="entry name" value="3-dmu-9_3-mt"/>
    <property type="match status" value="1"/>
</dbReference>
<sequence length="138" mass="15855">MKKIIPHFSIPNCQEALEYYKGIFGGEIKNTQTGEGMEMFKGQEEKLIHAELHVNEECIFYFNDVFRPQHTLGTNVSNVLDMDTEEEIDRIYDALSTEGTIMMALQDTFWGAKHAVIVDKNGLQWDLNFTRAMDTSID</sequence>
<gene>
    <name evidence="2" type="ORF">NEOCIP111885_00191</name>
</gene>
<dbReference type="InterPro" id="IPR029068">
    <property type="entry name" value="Glyas_Bleomycin-R_OHBP_Dase"/>
</dbReference>
<dbReference type="InterPro" id="IPR028973">
    <property type="entry name" value="PhnB-like"/>
</dbReference>
<dbReference type="AlphaFoldDB" id="A0A9C7G6J6"/>
<feature type="domain" description="PhnB-like" evidence="1">
    <location>
        <begin position="11"/>
        <end position="127"/>
    </location>
</feature>
<dbReference type="PANTHER" id="PTHR33990">
    <property type="entry name" value="PROTEIN YJDN-RELATED"/>
    <property type="match status" value="1"/>
</dbReference>
<dbReference type="SUPFAM" id="SSF54593">
    <property type="entry name" value="Glyoxalase/Bleomycin resistance protein/Dihydroxybiphenyl dioxygenase"/>
    <property type="match status" value="1"/>
</dbReference>
<dbReference type="CDD" id="cd06588">
    <property type="entry name" value="PhnB_like"/>
    <property type="match status" value="1"/>
</dbReference>
<evidence type="ECO:0000259" key="1">
    <source>
        <dbReference type="Pfam" id="PF06983"/>
    </source>
</evidence>
<reference evidence="2" key="1">
    <citation type="submission" date="2021-10" db="EMBL/GenBank/DDBJ databases">
        <authorList>
            <person name="Criscuolo A."/>
        </authorList>
    </citation>
    <scope>NUCLEOTIDE SEQUENCE</scope>
    <source>
        <strain evidence="2">CIP111885</strain>
    </source>
</reference>
<dbReference type="EMBL" id="CAKJTG010000001">
    <property type="protein sequence ID" value="CAG9606503.1"/>
    <property type="molecule type" value="Genomic_DNA"/>
</dbReference>
<accession>A0A9C7G6J6</accession>
<keyword evidence="3" id="KW-1185">Reference proteome</keyword>
<comment type="caution">
    <text evidence="2">The sequence shown here is derived from an EMBL/GenBank/DDBJ whole genome shotgun (WGS) entry which is preliminary data.</text>
</comment>
<proteinExistence type="predicted"/>